<name>A0AAN7W682_9PEZI</name>
<organism evidence="2 3">
    <name type="scientific">Elasticomyces elasticus</name>
    <dbReference type="NCBI Taxonomy" id="574655"/>
    <lineage>
        <taxon>Eukaryota</taxon>
        <taxon>Fungi</taxon>
        <taxon>Dikarya</taxon>
        <taxon>Ascomycota</taxon>
        <taxon>Pezizomycotina</taxon>
        <taxon>Dothideomycetes</taxon>
        <taxon>Dothideomycetidae</taxon>
        <taxon>Mycosphaerellales</taxon>
        <taxon>Teratosphaeriaceae</taxon>
        <taxon>Elasticomyces</taxon>
    </lineage>
</organism>
<protein>
    <recommendedName>
        <fullName evidence="4">BTB domain-containing protein</fullName>
    </recommendedName>
</protein>
<comment type="caution">
    <text evidence="2">The sequence shown here is derived from an EMBL/GenBank/DDBJ whole genome shotgun (WGS) entry which is preliminary data.</text>
</comment>
<dbReference type="Proteomes" id="UP001310594">
    <property type="component" value="Unassembled WGS sequence"/>
</dbReference>
<reference evidence="2" key="1">
    <citation type="submission" date="2023-08" db="EMBL/GenBank/DDBJ databases">
        <title>Black Yeasts Isolated from many extreme environments.</title>
        <authorList>
            <person name="Coleine C."/>
            <person name="Stajich J.E."/>
            <person name="Selbmann L."/>
        </authorList>
    </citation>
    <scope>NUCLEOTIDE SEQUENCE</scope>
    <source>
        <strain evidence="2">CCFEE 5810</strain>
    </source>
</reference>
<dbReference type="AlphaFoldDB" id="A0AAN7W682"/>
<feature type="chain" id="PRO_5042875422" description="BTB domain-containing protein" evidence="1">
    <location>
        <begin position="29"/>
        <end position="251"/>
    </location>
</feature>
<dbReference type="EMBL" id="JAVRQU010000008">
    <property type="protein sequence ID" value="KAK5700031.1"/>
    <property type="molecule type" value="Genomic_DNA"/>
</dbReference>
<sequence length="251" mass="27910">MVVFESLLAVAVLTVMLALTLKARSSNGARYRMSRSRLCCGTQADFQAEDEVLAAYLGSTASYALLAGTYSHYTLVCDKKQWHWHNGALNTPAQYLATVYKKKSKELRVALPSEDCAIMPGLLRYLDPLGSPKAKPARSPLQDHLRIYLMAKRNRFATLERMALTNVHQGLQILWDKQIFADVVAEIYGVDTKLGREVRKAVVQVAVQHDAVLFGSKRRHGRFKRIALANRQFMSDVLEAREAGGGGEAVS</sequence>
<proteinExistence type="predicted"/>
<keyword evidence="1" id="KW-0732">Signal</keyword>
<evidence type="ECO:0000313" key="2">
    <source>
        <dbReference type="EMBL" id="KAK5700031.1"/>
    </source>
</evidence>
<accession>A0AAN7W682</accession>
<evidence type="ECO:0000256" key="1">
    <source>
        <dbReference type="SAM" id="SignalP"/>
    </source>
</evidence>
<feature type="signal peptide" evidence="1">
    <location>
        <begin position="1"/>
        <end position="28"/>
    </location>
</feature>
<gene>
    <name evidence="2" type="ORF">LTR97_006165</name>
</gene>
<evidence type="ECO:0008006" key="4">
    <source>
        <dbReference type="Google" id="ProtNLM"/>
    </source>
</evidence>
<evidence type="ECO:0000313" key="3">
    <source>
        <dbReference type="Proteomes" id="UP001310594"/>
    </source>
</evidence>